<dbReference type="SUPFAM" id="SSF46785">
    <property type="entry name" value="Winged helix' DNA-binding domain"/>
    <property type="match status" value="1"/>
</dbReference>
<evidence type="ECO:0000313" key="6">
    <source>
        <dbReference type="EMBL" id="ARN57067.1"/>
    </source>
</evidence>
<dbReference type="CDD" id="cd07377">
    <property type="entry name" value="WHTH_GntR"/>
    <property type="match status" value="1"/>
</dbReference>
<dbReference type="InterPro" id="IPR028082">
    <property type="entry name" value="Peripla_BP_I"/>
</dbReference>
<dbReference type="AlphaFoldDB" id="A0A1W6LMR5"/>
<organism evidence="6 7">
    <name type="scientific">Sedimentisphaera salicampi</name>
    <dbReference type="NCBI Taxonomy" id="1941349"/>
    <lineage>
        <taxon>Bacteria</taxon>
        <taxon>Pseudomonadati</taxon>
        <taxon>Planctomycetota</taxon>
        <taxon>Phycisphaerae</taxon>
        <taxon>Sedimentisphaerales</taxon>
        <taxon>Sedimentisphaeraceae</taxon>
        <taxon>Sedimentisphaera</taxon>
    </lineage>
</organism>
<dbReference type="Proteomes" id="UP000193334">
    <property type="component" value="Chromosome"/>
</dbReference>
<evidence type="ECO:0000256" key="1">
    <source>
        <dbReference type="ARBA" id="ARBA00023015"/>
    </source>
</evidence>
<dbReference type="GO" id="GO:0000976">
    <property type="term" value="F:transcription cis-regulatory region binding"/>
    <property type="evidence" value="ECO:0007669"/>
    <property type="project" value="TreeGrafter"/>
</dbReference>
<dbReference type="PROSITE" id="PS50949">
    <property type="entry name" value="HTH_GNTR"/>
    <property type="match status" value="1"/>
</dbReference>
<dbReference type="CDD" id="cd06267">
    <property type="entry name" value="PBP1_LacI_sugar_binding-like"/>
    <property type="match status" value="1"/>
</dbReference>
<accession>A0A1W6LMR5</accession>
<keyword evidence="1" id="KW-0805">Transcription regulation</keyword>
<evidence type="ECO:0000259" key="5">
    <source>
        <dbReference type="PROSITE" id="PS50949"/>
    </source>
</evidence>
<dbReference type="Pfam" id="PF13377">
    <property type="entry name" value="Peripla_BP_3"/>
    <property type="match status" value="1"/>
</dbReference>
<feature type="domain" description="HTH gntR-type" evidence="5">
    <location>
        <begin position="19"/>
        <end position="87"/>
    </location>
</feature>
<evidence type="ECO:0000313" key="7">
    <source>
        <dbReference type="Proteomes" id="UP000193334"/>
    </source>
</evidence>
<reference evidence="7" key="1">
    <citation type="submission" date="2017-04" db="EMBL/GenBank/DDBJ databases">
        <title>Comparative genomics and description of representatives of a novel lineage of planctomycetes thriving in anoxic sediments.</title>
        <authorList>
            <person name="Spring S."/>
            <person name="Bunk B."/>
            <person name="Sproer C."/>
        </authorList>
    </citation>
    <scope>NUCLEOTIDE SEQUENCE [LARGE SCALE GENOMIC DNA]</scope>
    <source>
        <strain evidence="7">ST-PulAB-D4</strain>
    </source>
</reference>
<dbReference type="EMBL" id="CP021023">
    <property type="protein sequence ID" value="ARN57067.1"/>
    <property type="molecule type" value="Genomic_DNA"/>
</dbReference>
<evidence type="ECO:0000256" key="2">
    <source>
        <dbReference type="ARBA" id="ARBA00023125"/>
    </source>
</evidence>
<evidence type="ECO:0000256" key="4">
    <source>
        <dbReference type="SAM" id="MobiDB-lite"/>
    </source>
</evidence>
<dbReference type="Gene3D" id="1.10.10.10">
    <property type="entry name" value="Winged helix-like DNA-binding domain superfamily/Winged helix DNA-binding domain"/>
    <property type="match status" value="1"/>
</dbReference>
<keyword evidence="3" id="KW-0804">Transcription</keyword>
<feature type="region of interest" description="Disordered" evidence="4">
    <location>
        <begin position="1"/>
        <end position="20"/>
    </location>
</feature>
<keyword evidence="7" id="KW-1185">Reference proteome</keyword>
<dbReference type="Pfam" id="PF00392">
    <property type="entry name" value="GntR"/>
    <property type="match status" value="1"/>
</dbReference>
<proteinExistence type="predicted"/>
<dbReference type="SMART" id="SM00345">
    <property type="entry name" value="HTH_GNTR"/>
    <property type="match status" value="1"/>
</dbReference>
<dbReference type="RefSeq" id="WP_085755743.1">
    <property type="nucleotide sequence ID" value="NZ_CP021023.1"/>
</dbReference>
<dbReference type="InterPro" id="IPR046335">
    <property type="entry name" value="LacI/GalR-like_sensor"/>
</dbReference>
<dbReference type="PANTHER" id="PTHR30146">
    <property type="entry name" value="LACI-RELATED TRANSCRIPTIONAL REPRESSOR"/>
    <property type="match status" value="1"/>
</dbReference>
<gene>
    <name evidence="6" type="primary">cytR</name>
    <name evidence="6" type="ORF">STSP1_01462</name>
</gene>
<dbReference type="Gene3D" id="3.40.50.2300">
    <property type="match status" value="2"/>
</dbReference>
<evidence type="ECO:0000256" key="3">
    <source>
        <dbReference type="ARBA" id="ARBA00023163"/>
    </source>
</evidence>
<name>A0A1W6LMR5_9BACT</name>
<dbReference type="InterPro" id="IPR036388">
    <property type="entry name" value="WH-like_DNA-bd_sf"/>
</dbReference>
<dbReference type="PANTHER" id="PTHR30146:SF109">
    <property type="entry name" value="HTH-TYPE TRANSCRIPTIONAL REGULATOR GALS"/>
    <property type="match status" value="1"/>
</dbReference>
<dbReference type="InterPro" id="IPR000524">
    <property type="entry name" value="Tscrpt_reg_HTH_GntR"/>
</dbReference>
<sequence>MANGKTKGFSSNQGKGSNKPLYEQLKQRLKDTIQSERLKAGDRLPPIYLLSREWDVNYRTLRSAFELLENEGLISYETNKGAVVLDNSEKASRVSISYIRWQRDSFCVALYEGINRFCEEHNVELTMIDATNSHDLFINAILNPPNDSQGLLIVPEILPEYKDAVKQVISKGKKVVFLDRLIPGIETSSVSADHFTGAYKACSHLLETHHCPVGYIGYVHAPTSCKLWVEGWQEAMRNHNYFDHDPYCTDLMAFEKGITYGSDNFECIKDAARSLLGRMSKEQSPVCIFTGNNYVAKGVYETVGEFDMKVGEDVFLASIGEGPLGQSFPVPLTTVFLDSQQVGYDGARVLYDRITGNLEKSVHLLNPVELKIEESSVGKKMASK</sequence>
<keyword evidence="2" id="KW-0238">DNA-binding</keyword>
<protein>
    <submittedName>
        <fullName evidence="6">HTH-type transcriptional repressor CytR</fullName>
    </submittedName>
</protein>
<dbReference type="SUPFAM" id="SSF53822">
    <property type="entry name" value="Periplasmic binding protein-like I"/>
    <property type="match status" value="1"/>
</dbReference>
<dbReference type="STRING" id="1941349.STSP1_01462"/>
<dbReference type="InterPro" id="IPR036390">
    <property type="entry name" value="WH_DNA-bd_sf"/>
</dbReference>
<dbReference type="GO" id="GO:0003700">
    <property type="term" value="F:DNA-binding transcription factor activity"/>
    <property type="evidence" value="ECO:0007669"/>
    <property type="project" value="InterPro"/>
</dbReference>
<dbReference type="KEGG" id="pbp:STSP1_01462"/>